<dbReference type="PANTHER" id="PTHR12903">
    <property type="entry name" value="MITOCHONDRIAL RIBOSOMAL PROTEIN L24"/>
    <property type="match status" value="1"/>
</dbReference>
<dbReference type="GO" id="GO:1990904">
    <property type="term" value="C:ribonucleoprotein complex"/>
    <property type="evidence" value="ECO:0007669"/>
    <property type="project" value="UniProtKB-KW"/>
</dbReference>
<dbReference type="InterPro" id="IPR005824">
    <property type="entry name" value="KOW"/>
</dbReference>
<sequence length="173" mass="18947">MLDSSYNRIVGFDSWVGGEKLLVSVFGAYNRTLGLIFRDFECQESTEVAIVGEDLSDQEAELRIGDGSVEIPCVKLCYQQKKATLVVPSFESVIIIRGKDKGETGTIKHVIRSQNRVIVEGKNLIKKHIKGGSDHEGGIFTVEAPLHASNVQVVDPVTGYVCMISLHTDHACV</sequence>
<dbReference type="Pfam" id="PF00467">
    <property type="entry name" value="KOW"/>
    <property type="match status" value="1"/>
</dbReference>
<dbReference type="GO" id="GO:0005840">
    <property type="term" value="C:ribosome"/>
    <property type="evidence" value="ECO:0007669"/>
    <property type="project" value="UniProtKB-KW"/>
</dbReference>
<evidence type="ECO:0000313" key="7">
    <source>
        <dbReference type="Proteomes" id="UP001642260"/>
    </source>
</evidence>
<reference evidence="6 7" key="1">
    <citation type="submission" date="2022-03" db="EMBL/GenBank/DDBJ databases">
        <authorList>
            <person name="Macdonald S."/>
            <person name="Ahmed S."/>
            <person name="Newling K."/>
        </authorList>
    </citation>
    <scope>NUCLEOTIDE SEQUENCE [LARGE SCALE GENOMIC DNA]</scope>
</reference>
<dbReference type="Pfam" id="PF17136">
    <property type="entry name" value="ribosomal_L24"/>
    <property type="match status" value="1"/>
</dbReference>
<keyword evidence="2" id="KW-0689">Ribosomal protein</keyword>
<dbReference type="CDD" id="cd06089">
    <property type="entry name" value="KOW_RPL26"/>
    <property type="match status" value="1"/>
</dbReference>
<dbReference type="Gene3D" id="2.30.30.30">
    <property type="match status" value="1"/>
</dbReference>
<dbReference type="EMBL" id="CAKOAT010420710">
    <property type="protein sequence ID" value="CAH8369776.1"/>
    <property type="molecule type" value="Genomic_DNA"/>
</dbReference>
<dbReference type="InterPro" id="IPR041988">
    <property type="entry name" value="Ribosomal_uL24_KOW"/>
</dbReference>
<evidence type="ECO:0000256" key="1">
    <source>
        <dbReference type="ARBA" id="ARBA00010618"/>
    </source>
</evidence>
<evidence type="ECO:0000256" key="3">
    <source>
        <dbReference type="ARBA" id="ARBA00023274"/>
    </source>
</evidence>
<dbReference type="InterPro" id="IPR014722">
    <property type="entry name" value="Rib_uL2_dom2"/>
</dbReference>
<protein>
    <recommendedName>
        <fullName evidence="8">KOW domain-containing protein</fullName>
    </recommendedName>
</protein>
<dbReference type="HAMAP" id="MF_01326_B">
    <property type="entry name" value="Ribosomal_uL24_B"/>
    <property type="match status" value="1"/>
</dbReference>
<evidence type="ECO:0000313" key="6">
    <source>
        <dbReference type="EMBL" id="CAH8369776.1"/>
    </source>
</evidence>
<evidence type="ECO:0000259" key="5">
    <source>
        <dbReference type="Pfam" id="PF17136"/>
    </source>
</evidence>
<keyword evidence="3" id="KW-0687">Ribonucleoprotein</keyword>
<dbReference type="AlphaFoldDB" id="A0ABC8L496"/>
<feature type="domain" description="Large ribosomal subunit protein uL24 C-terminal" evidence="5">
    <location>
        <begin position="123"/>
        <end position="160"/>
    </location>
</feature>
<evidence type="ECO:0008006" key="8">
    <source>
        <dbReference type="Google" id="ProtNLM"/>
    </source>
</evidence>
<accession>A0ABC8L496</accession>
<organism evidence="6 7">
    <name type="scientific">Eruca vesicaria subsp. sativa</name>
    <name type="common">Garden rocket</name>
    <name type="synonym">Eruca sativa</name>
    <dbReference type="NCBI Taxonomy" id="29727"/>
    <lineage>
        <taxon>Eukaryota</taxon>
        <taxon>Viridiplantae</taxon>
        <taxon>Streptophyta</taxon>
        <taxon>Embryophyta</taxon>
        <taxon>Tracheophyta</taxon>
        <taxon>Spermatophyta</taxon>
        <taxon>Magnoliopsida</taxon>
        <taxon>eudicotyledons</taxon>
        <taxon>Gunneridae</taxon>
        <taxon>Pentapetalae</taxon>
        <taxon>rosids</taxon>
        <taxon>malvids</taxon>
        <taxon>Brassicales</taxon>
        <taxon>Brassicaceae</taxon>
        <taxon>Brassiceae</taxon>
        <taxon>Eruca</taxon>
    </lineage>
</organism>
<comment type="caution">
    <text evidence="6">The sequence shown here is derived from an EMBL/GenBank/DDBJ whole genome shotgun (WGS) entry which is preliminary data.</text>
</comment>
<dbReference type="Proteomes" id="UP001642260">
    <property type="component" value="Unassembled WGS sequence"/>
</dbReference>
<evidence type="ECO:0000256" key="2">
    <source>
        <dbReference type="ARBA" id="ARBA00022980"/>
    </source>
</evidence>
<evidence type="ECO:0000259" key="4">
    <source>
        <dbReference type="Pfam" id="PF00467"/>
    </source>
</evidence>
<gene>
    <name evidence="6" type="ORF">ERUC_LOCUS31220</name>
</gene>
<dbReference type="InterPro" id="IPR003256">
    <property type="entry name" value="Ribosomal_uL24"/>
</dbReference>
<comment type="similarity">
    <text evidence="1">Belongs to the universal ribosomal protein uL24 family.</text>
</comment>
<dbReference type="InterPro" id="IPR008991">
    <property type="entry name" value="Translation_prot_SH3-like_sf"/>
</dbReference>
<dbReference type="InterPro" id="IPR057264">
    <property type="entry name" value="Ribosomal_uL24_C"/>
</dbReference>
<keyword evidence="7" id="KW-1185">Reference proteome</keyword>
<name>A0ABC8L496_ERUVS</name>
<proteinExistence type="inferred from homology"/>
<dbReference type="NCBIfam" id="TIGR01079">
    <property type="entry name" value="rplX_bact"/>
    <property type="match status" value="1"/>
</dbReference>
<dbReference type="SUPFAM" id="SSF50104">
    <property type="entry name" value="Translation proteins SH3-like domain"/>
    <property type="match status" value="1"/>
</dbReference>
<feature type="domain" description="KOW" evidence="4">
    <location>
        <begin position="92"/>
        <end position="120"/>
    </location>
</feature>